<gene>
    <name evidence="1 2" type="ordered locus">At2g07661</name>
</gene>
<protein>
    <submittedName>
        <fullName evidence="2">Uncharacterized protein</fullName>
    </submittedName>
</protein>
<dbReference type="AlphaFoldDB" id="A0A1P8AZS9"/>
<sequence length="29" mass="3138">MNEDGMKPIAAYPDPGFLFLKAGRKGKGK</sequence>
<dbReference type="SMR" id="A0A1P8AZS9"/>
<dbReference type="KEGG" id="ath:AT2G07661"/>
<dbReference type="InParanoid" id="A0A1P8AZS9"/>
<dbReference type="GeneID" id="28717835"/>
<keyword evidence="3" id="KW-1185">Reference proteome</keyword>
<dbReference type="Araport" id="AT2G07661"/>
<dbReference type="RefSeq" id="NP_001324322.1">
    <property type="nucleotide sequence ID" value="NM_001335340.1"/>
</dbReference>
<dbReference type="TAIR" id="AT2G07661"/>
<reference evidence="2 3" key="1">
    <citation type="journal article" date="1999" name="Nature">
        <title>Sequence and analysis of chromosome 2 of the plant Arabidopsis thaliana.</title>
        <authorList>
            <person name="Lin X."/>
            <person name="Kaul S."/>
            <person name="Rounsley S."/>
            <person name="Shea T.P."/>
            <person name="Benito M.I."/>
            <person name="Town C.D."/>
            <person name="Fujii C.Y."/>
            <person name="Mason T."/>
            <person name="Bowman C.L."/>
            <person name="Barnstead M."/>
            <person name="Feldblyum T.V."/>
            <person name="Buell C.R."/>
            <person name="Ketchum K.A."/>
            <person name="Lee J."/>
            <person name="Ronning C.M."/>
            <person name="Koo H.L."/>
            <person name="Moffat K.S."/>
            <person name="Cronin L.A."/>
            <person name="Shen M."/>
            <person name="Pai G."/>
            <person name="Van Aken S."/>
            <person name="Umayam L."/>
            <person name="Tallon L.J."/>
            <person name="Gill J.E."/>
            <person name="Adams M.D."/>
            <person name="Carrera A.J."/>
            <person name="Creasy T.H."/>
            <person name="Goodman H.M."/>
            <person name="Somerville C.R."/>
            <person name="Copenhaver G.P."/>
            <person name="Preuss D."/>
            <person name="Nierman W.C."/>
            <person name="White O."/>
            <person name="Eisen J.A."/>
            <person name="Salzberg S.L."/>
            <person name="Fraser C.M."/>
            <person name="Venter J.C."/>
        </authorList>
    </citation>
    <scope>NUCLEOTIDE SEQUENCE [LARGE SCALE GENOMIC DNA]</scope>
    <source>
        <strain evidence="3">cv. Columbia</strain>
    </source>
</reference>
<evidence type="ECO:0000313" key="3">
    <source>
        <dbReference type="Proteomes" id="UP000006548"/>
    </source>
</evidence>
<reference evidence="3" key="2">
    <citation type="journal article" date="2017" name="Plant J.">
        <title>Araport11: a complete reannotation of the Arabidopsis thaliana reference genome.</title>
        <authorList>
            <person name="Cheng C.Y."/>
            <person name="Krishnakumar V."/>
            <person name="Chan A.P."/>
            <person name="Thibaud-Nissen F."/>
            <person name="Schobel S."/>
            <person name="Town C.D."/>
        </authorList>
    </citation>
    <scope>GENOME REANNOTATION</scope>
    <source>
        <strain evidence="3">cv. Columbia</strain>
    </source>
</reference>
<proteinExistence type="predicted"/>
<name>A0A1P8AZS9_ARATH</name>
<dbReference type="ExpressionAtlas" id="A0A1P8AZS9">
    <property type="expression patterns" value="baseline"/>
</dbReference>
<dbReference type="EMBL" id="CP002685">
    <property type="protein sequence ID" value="ANM62144.1"/>
    <property type="molecule type" value="Genomic_DNA"/>
</dbReference>
<organism evidence="2 3">
    <name type="scientific">Arabidopsis thaliana</name>
    <name type="common">Mouse-ear cress</name>
    <dbReference type="NCBI Taxonomy" id="3702"/>
    <lineage>
        <taxon>Eukaryota</taxon>
        <taxon>Viridiplantae</taxon>
        <taxon>Streptophyta</taxon>
        <taxon>Embryophyta</taxon>
        <taxon>Tracheophyta</taxon>
        <taxon>Spermatophyta</taxon>
        <taxon>Magnoliopsida</taxon>
        <taxon>eudicotyledons</taxon>
        <taxon>Gunneridae</taxon>
        <taxon>Pentapetalae</taxon>
        <taxon>rosids</taxon>
        <taxon>malvids</taxon>
        <taxon>Brassicales</taxon>
        <taxon>Brassicaceae</taxon>
        <taxon>Camelineae</taxon>
        <taxon>Arabidopsis</taxon>
    </lineage>
</organism>
<evidence type="ECO:0000313" key="1">
    <source>
        <dbReference type="Araport" id="AT2G07661"/>
    </source>
</evidence>
<accession>A0A1P8AZS9</accession>
<dbReference type="Proteomes" id="UP000006548">
    <property type="component" value="Chromosome 2"/>
</dbReference>
<evidence type="ECO:0000313" key="2">
    <source>
        <dbReference type="EMBL" id="ANM62144.1"/>
    </source>
</evidence>